<dbReference type="InterPro" id="IPR050565">
    <property type="entry name" value="LYPA1-2/EST-like"/>
</dbReference>
<gene>
    <name evidence="4" type="ORF">IMZ16_03015</name>
</gene>
<dbReference type="InterPro" id="IPR003140">
    <property type="entry name" value="PLipase/COase/thioEstase"/>
</dbReference>
<dbReference type="KEGG" id="civ:IMZ16_03015"/>
<evidence type="ECO:0000256" key="1">
    <source>
        <dbReference type="ARBA" id="ARBA00006499"/>
    </source>
</evidence>
<organism evidence="4">
    <name type="scientific">Cruoricaptor ignavus</name>
    <dbReference type="NCBI Taxonomy" id="1118202"/>
    <lineage>
        <taxon>Bacteria</taxon>
        <taxon>Pseudomonadati</taxon>
        <taxon>Bacteroidota</taxon>
        <taxon>Flavobacteriia</taxon>
        <taxon>Flavobacteriales</taxon>
        <taxon>Weeksellaceae</taxon>
        <taxon>Cruoricaptor</taxon>
    </lineage>
</organism>
<evidence type="ECO:0000313" key="4">
    <source>
        <dbReference type="EMBL" id="QOR74424.1"/>
    </source>
</evidence>
<feature type="domain" description="Phospholipase/carboxylesterase/thioesterase" evidence="3">
    <location>
        <begin position="14"/>
        <end position="211"/>
    </location>
</feature>
<dbReference type="Proteomes" id="UP000593605">
    <property type="component" value="Chromosome"/>
</dbReference>
<dbReference type="AlphaFoldDB" id="A0A7M1T5M2"/>
<proteinExistence type="inferred from homology"/>
<protein>
    <submittedName>
        <fullName evidence="4">Phospholipase</fullName>
    </submittedName>
</protein>
<dbReference type="PANTHER" id="PTHR10655">
    <property type="entry name" value="LYSOPHOSPHOLIPASE-RELATED"/>
    <property type="match status" value="1"/>
</dbReference>
<comment type="similarity">
    <text evidence="1">Belongs to the AB hydrolase superfamily. AB hydrolase 2 family.</text>
</comment>
<keyword evidence="2" id="KW-0378">Hydrolase</keyword>
<dbReference type="SUPFAM" id="SSF53474">
    <property type="entry name" value="alpha/beta-Hydrolases"/>
    <property type="match status" value="1"/>
</dbReference>
<accession>A0A7M1T5M2</accession>
<evidence type="ECO:0000256" key="2">
    <source>
        <dbReference type="ARBA" id="ARBA00022801"/>
    </source>
</evidence>
<dbReference type="Gene3D" id="3.40.50.1820">
    <property type="entry name" value="alpha/beta hydrolase"/>
    <property type="match status" value="1"/>
</dbReference>
<dbReference type="Pfam" id="PF02230">
    <property type="entry name" value="Abhydrolase_2"/>
    <property type="match status" value="1"/>
</dbReference>
<reference evidence="4" key="1">
    <citation type="submission" date="2020-10" db="EMBL/GenBank/DDBJ databases">
        <title>Complete genome of Cruoricapor ignavus strain M1214 isolated from the blood culture of a febrile patient.</title>
        <authorList>
            <person name="Guglielmino C.J.D."/>
        </authorList>
    </citation>
    <scope>NUCLEOTIDE SEQUENCE [LARGE SCALE GENOMIC DNA]</scope>
    <source>
        <strain evidence="4">M1214</strain>
    </source>
</reference>
<dbReference type="PANTHER" id="PTHR10655:SF17">
    <property type="entry name" value="LYSOPHOSPHOLIPASE-LIKE PROTEIN 1"/>
    <property type="match status" value="1"/>
</dbReference>
<dbReference type="EMBL" id="CP063145">
    <property type="protein sequence ID" value="QOR74424.1"/>
    <property type="molecule type" value="Genomic_DNA"/>
</dbReference>
<sequence>MDLKYLVREPENITENTPIIFLLHGYGSNEQDLFSFTPELPKDWIVVSFRAPRNTPYEGFCWYDIDFSSAERFIDVEQAEESLSAILVKITEIKKFYGIENAPTHIAGFSQGGILSYALSLKNPEIFAKVILLSCYPEMRILQNIEKNKKKFQHLRFFVSHGTEDAVIPLEWARKGADLLYDLGCFFTFREYVAGHGINQKNFIDLMQFLND</sequence>
<evidence type="ECO:0000259" key="3">
    <source>
        <dbReference type="Pfam" id="PF02230"/>
    </source>
</evidence>
<name>A0A7M1T5M2_9FLAO</name>
<dbReference type="GO" id="GO:0016787">
    <property type="term" value="F:hydrolase activity"/>
    <property type="evidence" value="ECO:0007669"/>
    <property type="project" value="UniProtKB-KW"/>
</dbReference>
<dbReference type="RefSeq" id="WP_193440436.1">
    <property type="nucleotide sequence ID" value="NZ_CP063145.1"/>
</dbReference>
<dbReference type="InterPro" id="IPR029058">
    <property type="entry name" value="AB_hydrolase_fold"/>
</dbReference>